<evidence type="ECO:0000256" key="8">
    <source>
        <dbReference type="SAM" id="Phobius"/>
    </source>
</evidence>
<evidence type="ECO:0000256" key="6">
    <source>
        <dbReference type="ARBA" id="ARBA00022989"/>
    </source>
</evidence>
<feature type="transmembrane region" description="Helical" evidence="8">
    <location>
        <begin position="23"/>
        <end position="44"/>
    </location>
</feature>
<dbReference type="RefSeq" id="XP_006812825.1">
    <property type="nucleotide sequence ID" value="XM_006812762.1"/>
</dbReference>
<keyword evidence="5" id="KW-0067">ATP-binding</keyword>
<name>A0ABM0LYI4_SACKO</name>
<dbReference type="PANTHER" id="PTHR24223">
    <property type="entry name" value="ATP-BINDING CASSETTE SUB-FAMILY C"/>
    <property type="match status" value="1"/>
</dbReference>
<proteinExistence type="predicted"/>
<evidence type="ECO:0000256" key="3">
    <source>
        <dbReference type="ARBA" id="ARBA00022692"/>
    </source>
</evidence>
<feature type="transmembrane region" description="Helical" evidence="8">
    <location>
        <begin position="932"/>
        <end position="954"/>
    </location>
</feature>
<feature type="transmembrane region" description="Helical" evidence="8">
    <location>
        <begin position="234"/>
        <end position="251"/>
    </location>
</feature>
<dbReference type="InterPro" id="IPR003593">
    <property type="entry name" value="AAA+_ATPase"/>
</dbReference>
<protein>
    <submittedName>
        <fullName evidence="12">ATP-binding cassette sub-family C member 9-like</fullName>
    </submittedName>
</protein>
<feature type="domain" description="ABC transporter" evidence="9">
    <location>
        <begin position="570"/>
        <end position="798"/>
    </location>
</feature>
<evidence type="ECO:0000256" key="5">
    <source>
        <dbReference type="ARBA" id="ARBA00022840"/>
    </source>
</evidence>
<evidence type="ECO:0000259" key="9">
    <source>
        <dbReference type="PROSITE" id="PS50893"/>
    </source>
</evidence>
<feature type="transmembrane region" description="Helical" evidence="8">
    <location>
        <begin position="340"/>
        <end position="360"/>
    </location>
</feature>
<evidence type="ECO:0000256" key="7">
    <source>
        <dbReference type="ARBA" id="ARBA00023136"/>
    </source>
</evidence>
<dbReference type="PROSITE" id="PS00211">
    <property type="entry name" value="ABC_TRANSPORTER_1"/>
    <property type="match status" value="1"/>
</dbReference>
<organism evidence="11 12">
    <name type="scientific">Saccoglossus kowalevskii</name>
    <name type="common">Acorn worm</name>
    <dbReference type="NCBI Taxonomy" id="10224"/>
    <lineage>
        <taxon>Eukaryota</taxon>
        <taxon>Metazoa</taxon>
        <taxon>Hemichordata</taxon>
        <taxon>Enteropneusta</taxon>
        <taxon>Harrimaniidae</taxon>
        <taxon>Saccoglossus</taxon>
    </lineage>
</organism>
<accession>A0ABM0LYI4</accession>
<comment type="subcellular location">
    <subcellularLocation>
        <location evidence="1">Membrane</location>
    </subcellularLocation>
</comment>
<sequence>MAYCTNLRYHNYKMLLHYPGHTFKWTISYLLLIIFVFSAAEGILTDISRNEVTNPYLYIPQMLSLTSVIISLVYYHHMEYWDRPHLVWLLLLYWIMGIIGEVLAIFRVTDSLGFSSTIIRFDIGIIVIILYTCCAAAEINIVRKKIFSKPSHSRTIPRDFQKRNLYFIQSYTNSISSLTIWWLSWLVSLARRQTLELQNLGCLPETYEGKHILRMFKKAYRLEKDSHFVTVKEFFSNGFILVLVAGMSLALRTIAWSSSYGISADIGIKLRTSIQNMVYEKTLRLSTASTNDSSAGQTINHMSIDGSAVLWFFLFINCIISNPIQAIAVCIWLFCSMGIAGVFGVLVVILALPIIMRLGAMQRQSQMISLSYSDSRMRKTNELLQGIKFLKLSGWEELFASGITRVRNEEMKHKLTVGYYFLLSTIISQSLPFIVPFVIFAVYSQLYTAPLTPDVVFSVLAVANLLYQPLYLIPTSAKYIVEGLSSTKRLHHFLSLDEMSKYTDQELCNNAEEDDIDDALVNYELQKHSTKDTTPLLHNKINNTHLVSDLNKLKQFSEVVEIEKRKGASVEINNGYFRWESDSADTVLKDISVRFHAGTLTMIVGKVGSGKSSLLFAILGEMNTISGTVNYYGKKHKVAYVAQKTWLQYATLRDNIIFGEEFNKERYTTVLEVCALNSDLRMLPDGDLTEIGENGIILSGGQKQRVALARALYSKTEIVIMDDPLSALDAHVGAHVMEKAILGFLREQQRTVILVTHHMQHLEHADQVLVMESGQIIQKGNLSEIRKNSPYLYKQWQQLFSLISESECESGDDSVSRKSRRKLPNTILINTTRNSNGSILAVEGRKRGSAAWPIFLSYAKVMRLPRVCVLIMCFLMEVSGFVMINLWLSAWSQATQESLDNTMVSIGVMFFMVIGVVSLLVSIYGNLKPSHVGLAVTTGASVAQLMSTLLIAMVDFLSHVNGVERVLEYANIVIEKDQGKTMPPAGWPSKGSIILCNISVRYADGLDPILHNVKVRFKAGQKIGICGRTGSGKSSLALALLRIVDIIEGGITIDGIDISTVPLLTLRNRISIIPQDPVLFVGTIRFNLDPEGECSDAELWNALEIAQLKESVLEMNGHLGI</sequence>
<feature type="transmembrane region" description="Helical" evidence="8">
    <location>
        <begin position="902"/>
        <end position="925"/>
    </location>
</feature>
<evidence type="ECO:0000256" key="1">
    <source>
        <dbReference type="ARBA" id="ARBA00004370"/>
    </source>
</evidence>
<dbReference type="SUPFAM" id="SSF90123">
    <property type="entry name" value="ABC transporter transmembrane region"/>
    <property type="match status" value="1"/>
</dbReference>
<evidence type="ECO:0000313" key="12">
    <source>
        <dbReference type="RefSeq" id="XP_006812825.1"/>
    </source>
</evidence>
<dbReference type="Proteomes" id="UP000694865">
    <property type="component" value="Unplaced"/>
</dbReference>
<keyword evidence="3 8" id="KW-0812">Transmembrane</keyword>
<keyword evidence="11" id="KW-1185">Reference proteome</keyword>
<dbReference type="InterPro" id="IPR036640">
    <property type="entry name" value="ABC1_TM_sf"/>
</dbReference>
<dbReference type="InterPro" id="IPR003439">
    <property type="entry name" value="ABC_transporter-like_ATP-bd"/>
</dbReference>
<dbReference type="GeneID" id="102806148"/>
<dbReference type="SUPFAM" id="SSF52540">
    <property type="entry name" value="P-loop containing nucleoside triphosphate hydrolases"/>
    <property type="match status" value="2"/>
</dbReference>
<dbReference type="Gene3D" id="1.20.1560.10">
    <property type="entry name" value="ABC transporter type 1, transmembrane domain"/>
    <property type="match status" value="1"/>
</dbReference>
<evidence type="ECO:0000256" key="4">
    <source>
        <dbReference type="ARBA" id="ARBA00022741"/>
    </source>
</evidence>
<dbReference type="InterPro" id="IPR050173">
    <property type="entry name" value="ABC_transporter_C-like"/>
</dbReference>
<feature type="domain" description="ABC transmembrane type-1" evidence="10">
    <location>
        <begin position="172"/>
        <end position="482"/>
    </location>
</feature>
<dbReference type="PROSITE" id="PS50929">
    <property type="entry name" value="ABC_TM1F"/>
    <property type="match status" value="1"/>
</dbReference>
<gene>
    <name evidence="12" type="primary">LOC102806148</name>
</gene>
<evidence type="ECO:0000256" key="2">
    <source>
        <dbReference type="ARBA" id="ARBA00022448"/>
    </source>
</evidence>
<dbReference type="Pfam" id="PF00664">
    <property type="entry name" value="ABC_membrane"/>
    <property type="match status" value="1"/>
</dbReference>
<keyword evidence="6 8" id="KW-1133">Transmembrane helix</keyword>
<dbReference type="InterPro" id="IPR027417">
    <property type="entry name" value="P-loop_NTPase"/>
</dbReference>
<evidence type="ECO:0000313" key="11">
    <source>
        <dbReference type="Proteomes" id="UP000694865"/>
    </source>
</evidence>
<dbReference type="PANTHER" id="PTHR24223:SF461">
    <property type="entry name" value="ATP-BINDING CASSETTE SUB-FAMILY C MEMBER SUR"/>
    <property type="match status" value="1"/>
</dbReference>
<dbReference type="Pfam" id="PF00005">
    <property type="entry name" value="ABC_tran"/>
    <property type="match status" value="2"/>
</dbReference>
<dbReference type="PROSITE" id="PS50893">
    <property type="entry name" value="ABC_TRANSPORTER_2"/>
    <property type="match status" value="1"/>
</dbReference>
<feature type="transmembrane region" description="Helical" evidence="8">
    <location>
        <begin position="118"/>
        <end position="142"/>
    </location>
</feature>
<keyword evidence="2" id="KW-0813">Transport</keyword>
<dbReference type="SMART" id="SM00382">
    <property type="entry name" value="AAA"/>
    <property type="match status" value="2"/>
</dbReference>
<dbReference type="InterPro" id="IPR011527">
    <property type="entry name" value="ABC1_TM_dom"/>
</dbReference>
<feature type="transmembrane region" description="Helical" evidence="8">
    <location>
        <begin position="867"/>
        <end position="890"/>
    </location>
</feature>
<feature type="transmembrane region" description="Helical" evidence="8">
    <location>
        <begin position="87"/>
        <end position="106"/>
    </location>
</feature>
<feature type="transmembrane region" description="Helical" evidence="8">
    <location>
        <begin position="309"/>
        <end position="334"/>
    </location>
</feature>
<feature type="transmembrane region" description="Helical" evidence="8">
    <location>
        <begin position="56"/>
        <end position="75"/>
    </location>
</feature>
<dbReference type="CDD" id="cd03250">
    <property type="entry name" value="ABCC_MRP_domain1"/>
    <property type="match status" value="1"/>
</dbReference>
<dbReference type="Gene3D" id="3.40.50.300">
    <property type="entry name" value="P-loop containing nucleotide triphosphate hydrolases"/>
    <property type="match status" value="2"/>
</dbReference>
<feature type="transmembrane region" description="Helical" evidence="8">
    <location>
        <begin position="163"/>
        <end position="183"/>
    </location>
</feature>
<reference evidence="12" key="1">
    <citation type="submission" date="2025-08" db="UniProtKB">
        <authorList>
            <consortium name="RefSeq"/>
        </authorList>
    </citation>
    <scope>IDENTIFICATION</scope>
    <source>
        <tissue evidence="12">Testes</tissue>
    </source>
</reference>
<evidence type="ECO:0000259" key="10">
    <source>
        <dbReference type="PROSITE" id="PS50929"/>
    </source>
</evidence>
<feature type="transmembrane region" description="Helical" evidence="8">
    <location>
        <begin position="455"/>
        <end position="473"/>
    </location>
</feature>
<feature type="transmembrane region" description="Helical" evidence="8">
    <location>
        <begin position="417"/>
        <end position="443"/>
    </location>
</feature>
<dbReference type="InterPro" id="IPR017871">
    <property type="entry name" value="ABC_transporter-like_CS"/>
</dbReference>
<keyword evidence="7 8" id="KW-0472">Membrane</keyword>
<keyword evidence="4" id="KW-0547">Nucleotide-binding</keyword>